<evidence type="ECO:0000256" key="8">
    <source>
        <dbReference type="SAM" id="Phobius"/>
    </source>
</evidence>
<accession>A0A1D1XNK8</accession>
<evidence type="ECO:0000259" key="9">
    <source>
        <dbReference type="SMART" id="SM00768"/>
    </source>
</evidence>
<dbReference type="EMBL" id="GDJX01023961">
    <property type="protein sequence ID" value="JAT43975.1"/>
    <property type="molecule type" value="Transcribed_RNA"/>
</dbReference>
<keyword evidence="8" id="KW-0812">Transmembrane</keyword>
<evidence type="ECO:0000313" key="10">
    <source>
        <dbReference type="EMBL" id="JAT43975.1"/>
    </source>
</evidence>
<dbReference type="Pfam" id="PF07983">
    <property type="entry name" value="X8"/>
    <property type="match status" value="1"/>
</dbReference>
<evidence type="ECO:0000256" key="2">
    <source>
        <dbReference type="ARBA" id="ARBA00022475"/>
    </source>
</evidence>
<evidence type="ECO:0000256" key="1">
    <source>
        <dbReference type="ARBA" id="ARBA00004609"/>
    </source>
</evidence>
<reference evidence="10" key="1">
    <citation type="submission" date="2015-07" db="EMBL/GenBank/DDBJ databases">
        <title>Transcriptome Assembly of Anthurium amnicola.</title>
        <authorList>
            <person name="Suzuki J."/>
        </authorList>
    </citation>
    <scope>NUCLEOTIDE SEQUENCE</scope>
</reference>
<keyword evidence="2" id="KW-1003">Cell membrane</keyword>
<feature type="non-terminal residue" evidence="10">
    <location>
        <position position="1"/>
    </location>
</feature>
<sequence length="126" mass="13534">EREEAARMSLPSPSSFPILLILFSFMSTGILLCNCDGVTWCAANPQVGSARLQEALDWACGEGKADCGPIQQGASCYEPNTIEAHATYAFNSYYQQHNREPGACDFKGAASIVSVRPQLGSCMLPP</sequence>
<comment type="subcellular location">
    <subcellularLocation>
        <location evidence="1">Cell membrane</location>
        <topology evidence="1">Lipid-anchor</topology>
        <topology evidence="1">GPI-anchor</topology>
    </subcellularLocation>
</comment>
<keyword evidence="5 8" id="KW-0472">Membrane</keyword>
<protein>
    <submittedName>
        <fullName evidence="10">Glucan endo-1,3-beta-glucosidase 1</fullName>
    </submittedName>
</protein>
<keyword evidence="3" id="KW-0449">Lipoprotein</keyword>
<organism evidence="10">
    <name type="scientific">Anthurium amnicola</name>
    <dbReference type="NCBI Taxonomy" id="1678845"/>
    <lineage>
        <taxon>Eukaryota</taxon>
        <taxon>Viridiplantae</taxon>
        <taxon>Streptophyta</taxon>
        <taxon>Embryophyta</taxon>
        <taxon>Tracheophyta</taxon>
        <taxon>Spermatophyta</taxon>
        <taxon>Magnoliopsida</taxon>
        <taxon>Liliopsida</taxon>
        <taxon>Araceae</taxon>
        <taxon>Pothoideae</taxon>
        <taxon>Potheae</taxon>
        <taxon>Anthurium</taxon>
    </lineage>
</organism>
<keyword evidence="7" id="KW-0325">Glycoprotein</keyword>
<feature type="transmembrane region" description="Helical" evidence="8">
    <location>
        <begin position="12"/>
        <end position="32"/>
    </location>
</feature>
<dbReference type="GO" id="GO:0005886">
    <property type="term" value="C:plasma membrane"/>
    <property type="evidence" value="ECO:0007669"/>
    <property type="project" value="UniProtKB-SubCell"/>
</dbReference>
<keyword evidence="4" id="KW-0732">Signal</keyword>
<dbReference type="GO" id="GO:0098552">
    <property type="term" value="C:side of membrane"/>
    <property type="evidence" value="ECO:0007669"/>
    <property type="project" value="UniProtKB-KW"/>
</dbReference>
<feature type="domain" description="X8" evidence="9">
    <location>
        <begin position="39"/>
        <end position="124"/>
    </location>
</feature>
<evidence type="ECO:0000256" key="6">
    <source>
        <dbReference type="ARBA" id="ARBA00023157"/>
    </source>
</evidence>
<evidence type="ECO:0000256" key="5">
    <source>
        <dbReference type="ARBA" id="ARBA00023136"/>
    </source>
</evidence>
<gene>
    <name evidence="10" type="primary">At1g11820_5</name>
    <name evidence="10" type="ORF">g.7457</name>
</gene>
<dbReference type="InterPro" id="IPR044788">
    <property type="entry name" value="X8_dom_prot"/>
</dbReference>
<dbReference type="Gene3D" id="1.20.58.1040">
    <property type="match status" value="1"/>
</dbReference>
<dbReference type="GO" id="GO:0009506">
    <property type="term" value="C:plasmodesma"/>
    <property type="evidence" value="ECO:0007669"/>
    <property type="project" value="UniProtKB-ARBA"/>
</dbReference>
<dbReference type="SMART" id="SM00768">
    <property type="entry name" value="X8"/>
    <property type="match status" value="1"/>
</dbReference>
<dbReference type="PANTHER" id="PTHR31044">
    <property type="entry name" value="BETA-1,3 GLUCANASE"/>
    <property type="match status" value="1"/>
</dbReference>
<dbReference type="PANTHER" id="PTHR31044:SF52">
    <property type="entry name" value="OS01G0631500 PROTEIN"/>
    <property type="match status" value="1"/>
</dbReference>
<keyword evidence="8" id="KW-1133">Transmembrane helix</keyword>
<keyword evidence="6" id="KW-1015">Disulfide bond</keyword>
<dbReference type="AlphaFoldDB" id="A0A1D1XNK8"/>
<proteinExistence type="predicted"/>
<evidence type="ECO:0000256" key="7">
    <source>
        <dbReference type="ARBA" id="ARBA00023180"/>
    </source>
</evidence>
<evidence type="ECO:0000256" key="3">
    <source>
        <dbReference type="ARBA" id="ARBA00022622"/>
    </source>
</evidence>
<name>A0A1D1XNK8_9ARAE</name>
<keyword evidence="3" id="KW-0336">GPI-anchor</keyword>
<dbReference type="FunFam" id="1.20.58.1040:FF:000001">
    <property type="entry name" value="Glucan endo-1,3-beta-glucosidase 4"/>
    <property type="match status" value="1"/>
</dbReference>
<dbReference type="InterPro" id="IPR012946">
    <property type="entry name" value="X8"/>
</dbReference>
<evidence type="ECO:0000256" key="4">
    <source>
        <dbReference type="ARBA" id="ARBA00022729"/>
    </source>
</evidence>